<dbReference type="EMBL" id="UIVS01000003">
    <property type="protein sequence ID" value="SVP92716.1"/>
    <property type="molecule type" value="Genomic_DNA"/>
</dbReference>
<reference evidence="2" key="1">
    <citation type="submission" date="2018-07" db="EMBL/GenBank/DDBJ databases">
        <authorList>
            <person name="Quirk P.G."/>
            <person name="Krulwich T.A."/>
        </authorList>
    </citation>
    <scope>NUCLEOTIDE SEQUENCE</scope>
    <source>
        <strain evidence="2">Anand</strain>
    </source>
</reference>
<dbReference type="VEuPathDB" id="PiroplasmaDB:TA04215"/>
<proteinExistence type="predicted"/>
<gene>
    <name evidence="2" type="ORF">TAT_000251400</name>
    <name evidence="1" type="ORF">TAV_000251400</name>
</gene>
<dbReference type="Gene3D" id="1.25.10.10">
    <property type="entry name" value="Leucine-rich Repeat Variant"/>
    <property type="match status" value="1"/>
</dbReference>
<evidence type="ECO:0000313" key="2">
    <source>
        <dbReference type="EMBL" id="SVP93521.1"/>
    </source>
</evidence>
<dbReference type="EMBL" id="UIVT01000003">
    <property type="protein sequence ID" value="SVP93521.1"/>
    <property type="molecule type" value="Genomic_DNA"/>
</dbReference>
<protein>
    <submittedName>
        <fullName evidence="2">Exportin 1-like protein, putative</fullName>
    </submittedName>
</protein>
<dbReference type="SUPFAM" id="SSF48371">
    <property type="entry name" value="ARM repeat"/>
    <property type="match status" value="1"/>
</dbReference>
<dbReference type="InterPro" id="IPR011989">
    <property type="entry name" value="ARM-like"/>
</dbReference>
<name>A0A3B0NB16_THEAN</name>
<sequence length="1454" mass="166238">MLTSEILNAVFAAQEGNPKASQLLYGLVENQDAGNHTPEELVNKLSYSYDLLLSLVNLSESVPNDFLITFLQKSTTTVTKEKYSEFINLLRFYGYTLLVKFVENNWQIAPKPLKSKCKLHIQSLFSNYRVDNGNADISNSSNTMNNIGVRNSNNFIEENRNSPTVKGVDSINTVLSEYSLLVNQKVSQYISTIAIREWPTEWNELIPSIISSLNRLFMSFESDSKNNLRNENDLLSENNQLMNELIVFWGLIVEISAEIRECLDVTLLHKRRIQISNLIKSYVYDIFITIHRAIVLGIATKPQLSKLILSIFRNLSSILDGFIFVTFDVDVFLLNNLNSDNASDVVQTLSNLCLDLSHKRIKHLNTIPEFDLSNEQLYITKLERFLKNLVIISQKLSIQLTVDPSIDQSQVNLTQSQLLLNQSQVTVNVLQMCQGFRNLMEKNSNYILENVNAEVIKLVFDYVMCRLIMHPSVEVSTCSLNASSLLLRRISSIKLKKGENISQKLSWLDHKKFLLILFIRSLKLGNPIINPIITQYNLYTRLPILDPIIHNITSQQTNMVDKDNGISSMMEWIRLLTEYGMVDDEISVGQMKSFEARFAALRSSILHCCSLLAIVSPEYMRELISIVGELLSRFCGELEQDCIGHCCNYRKNEKILNYTCDKYILFDGILFILESIIFRLRSNTIDLNNNSHTNGNGNGVNWLSVDLYKNLTINLTPYNSGDWLVMCNMLIMKLMSLELCKSHKYMLDIRRLDCLSTLSILFLYNGQYIGVVIEFVVNKILFELHQNISNLNKCALQCLVVFCKNCKHLLVPFIDVIVSKIHHCLLIVTNDNSKDLLIESLISLITLSNNGVDTHNSVTNNLAANNLVTNSSVANNSLTNNSVNISPNGSPVNNQLTNGSVNGSSVNMMIWNIMSNYVNGLRLVYEKVCLNGVNSENLYKYLFDDLDNDANRKHLHRIINILYSIIKKINITNTINGGIANGTNNTQSNRTGMNGDEDNPVSVLEELYRMVLDILMSFVNFWKFDFFDKNIVRKTILSPGKDEWLSLQGYNEALANEDNLELIVETVFPIPDTQNKNTIRSIRRYIYILRQSTLKLLGAIIQHYSNCSSSIQLDEKFDEYVIGIIEWIPVFYLYQIIKHTLSPCILNLKQINIIITKLQQRINHEFLSLRLFKSHNTQTHNSNVDGVEEKIIQLYYLKVYACIDCSNEILSLILFLIKSLPNTNAVTNNSTLAFNNTPNSVSVNSGLMEEERLRSILLCLSSSLVWPHGRIVSESLRILRIYAKIAPQLDTQLHSKYLYQLILYLNKQILLPREFNPIEIGGGNSNGYDSVKEFVNTICCLYESLVKCFPNTKIIQDEEVNLNELVSSEHIFETLKLFTPFFGEQDCIIFVKYILMQKSIDSRSLMRNRINQILKINNYDFAKQFNCSILEPKPTTNEEEEDILGNDILYLLFE</sequence>
<dbReference type="InterPro" id="IPR016024">
    <property type="entry name" value="ARM-type_fold"/>
</dbReference>
<accession>A0A3B0NB16</accession>
<evidence type="ECO:0000313" key="1">
    <source>
        <dbReference type="EMBL" id="SVP92716.1"/>
    </source>
</evidence>
<organism evidence="2">
    <name type="scientific">Theileria annulata</name>
    <dbReference type="NCBI Taxonomy" id="5874"/>
    <lineage>
        <taxon>Eukaryota</taxon>
        <taxon>Sar</taxon>
        <taxon>Alveolata</taxon>
        <taxon>Apicomplexa</taxon>
        <taxon>Aconoidasida</taxon>
        <taxon>Piroplasmida</taxon>
        <taxon>Theileriidae</taxon>
        <taxon>Theileria</taxon>
    </lineage>
</organism>